<evidence type="ECO:0000256" key="2">
    <source>
        <dbReference type="HAMAP-Rule" id="MF_00048"/>
    </source>
</evidence>
<dbReference type="RefSeq" id="WP_088473074.1">
    <property type="nucleotide sequence ID" value="NZ_NISJ01000006.1"/>
</dbReference>
<accession>A0A246JTI4</accession>
<dbReference type="InterPro" id="IPR011335">
    <property type="entry name" value="Restrct_endonuc-II-like"/>
</dbReference>
<dbReference type="Pfam" id="PF02021">
    <property type="entry name" value="UPF0102"/>
    <property type="match status" value="1"/>
</dbReference>
<sequence>MKRAEAEARGRRAERRAAWWLRLHGWRILGERLRVAAGEVDLVARRGRIVAFIEVKWRERPEDLDLAVDQYRLRRVAAAAEMLRHRFARPRDDIRIDVMLLAPGRLPRHLVHVWQP</sequence>
<dbReference type="EMBL" id="NISJ01000006">
    <property type="protein sequence ID" value="OWQ96328.1"/>
    <property type="molecule type" value="Genomic_DNA"/>
</dbReference>
<evidence type="ECO:0000313" key="3">
    <source>
        <dbReference type="EMBL" id="OWQ96328.1"/>
    </source>
</evidence>
<comment type="caution">
    <text evidence="3">The sequence shown here is derived from an EMBL/GenBank/DDBJ whole genome shotgun (WGS) entry which is preliminary data.</text>
</comment>
<reference evidence="3 4" key="1">
    <citation type="journal article" date="2002" name="Int. J. Syst. Evol. Microbiol.">
        <title>Sphingopyxis witflariensis sp. nov., isolated from activated sludge.</title>
        <authorList>
            <person name="Kampfer P."/>
            <person name="Witzenberger R."/>
            <person name="Denner E.B."/>
            <person name="Busse H.J."/>
            <person name="Neef A."/>
        </authorList>
    </citation>
    <scope>NUCLEOTIDE SEQUENCE [LARGE SCALE GENOMIC DNA]</scope>
    <source>
        <strain evidence="3 4">DSM 14551</strain>
    </source>
</reference>
<name>A0A246JTI4_9SPHN</name>
<dbReference type="InterPro" id="IPR011856">
    <property type="entry name" value="tRNA_endonuc-like_dom_sf"/>
</dbReference>
<organism evidence="3 4">
    <name type="scientific">Sphingopyxis witflariensis</name>
    <dbReference type="NCBI Taxonomy" id="173675"/>
    <lineage>
        <taxon>Bacteria</taxon>
        <taxon>Pseudomonadati</taxon>
        <taxon>Pseudomonadota</taxon>
        <taxon>Alphaproteobacteria</taxon>
        <taxon>Sphingomonadales</taxon>
        <taxon>Sphingomonadaceae</taxon>
        <taxon>Sphingopyxis</taxon>
    </lineage>
</organism>
<dbReference type="SUPFAM" id="SSF52980">
    <property type="entry name" value="Restriction endonuclease-like"/>
    <property type="match status" value="1"/>
</dbReference>
<dbReference type="AlphaFoldDB" id="A0A246JTI4"/>
<proteinExistence type="inferred from homology"/>
<evidence type="ECO:0000256" key="1">
    <source>
        <dbReference type="ARBA" id="ARBA00006738"/>
    </source>
</evidence>
<dbReference type="HAMAP" id="MF_00048">
    <property type="entry name" value="UPF0102"/>
    <property type="match status" value="1"/>
</dbReference>
<dbReference type="GO" id="GO:0003676">
    <property type="term" value="F:nucleic acid binding"/>
    <property type="evidence" value="ECO:0007669"/>
    <property type="project" value="InterPro"/>
</dbReference>
<comment type="similarity">
    <text evidence="1 2">Belongs to the UPF0102 family.</text>
</comment>
<dbReference type="InterPro" id="IPR003509">
    <property type="entry name" value="UPF0102_YraN-like"/>
</dbReference>
<gene>
    <name evidence="3" type="ORF">CDQ91_12520</name>
</gene>
<evidence type="ECO:0000313" key="4">
    <source>
        <dbReference type="Proteomes" id="UP000197097"/>
    </source>
</evidence>
<protein>
    <recommendedName>
        <fullName evidence="2">UPF0102 protein CDQ91_12520</fullName>
    </recommendedName>
</protein>
<dbReference type="PANTHER" id="PTHR34039">
    <property type="entry name" value="UPF0102 PROTEIN YRAN"/>
    <property type="match status" value="1"/>
</dbReference>
<keyword evidence="4" id="KW-1185">Reference proteome</keyword>
<dbReference type="PANTHER" id="PTHR34039:SF1">
    <property type="entry name" value="UPF0102 PROTEIN YRAN"/>
    <property type="match status" value="1"/>
</dbReference>
<dbReference type="Proteomes" id="UP000197097">
    <property type="component" value="Unassembled WGS sequence"/>
</dbReference>
<dbReference type="OrthoDB" id="9812968at2"/>
<dbReference type="Gene3D" id="3.40.1350.10">
    <property type="match status" value="1"/>
</dbReference>